<accession>A0ABT9I2Y4</accession>
<reference evidence="2 3" key="1">
    <citation type="submission" date="2022-11" db="EMBL/GenBank/DDBJ databases">
        <title>Viruses from the air-sea interface of a natural surface slick.</title>
        <authorList>
            <person name="Rahlff J."/>
            <person name="Holmfeldt K."/>
        </authorList>
    </citation>
    <scope>NUCLEOTIDE SEQUENCE [LARGE SCALE GENOMIC DNA]</scope>
    <source>
        <strain evidence="2 3">SMS4</strain>
    </source>
</reference>
<proteinExistence type="predicted"/>
<keyword evidence="3" id="KW-1185">Reference proteome</keyword>
<evidence type="ECO:0000256" key="1">
    <source>
        <dbReference type="SAM" id="SignalP"/>
    </source>
</evidence>
<keyword evidence="1" id="KW-0732">Signal</keyword>
<evidence type="ECO:0008006" key="4">
    <source>
        <dbReference type="Google" id="ProtNLM"/>
    </source>
</evidence>
<sequence length="168" mass="19166">MKTLCLCLALLTALLANNVQAHKFSTAYLDVSERDGQPLIVWQVALHDLAQAKLLSTPDVNTVRWQQVLDSEAVLISYITMRMQFTADNIACTLTPQRADTWVLQQIQGEFYLQLAVEVQCATHQAWQLQYRALFDIEHSHKALLFWHTAADRRRVVLDSDTLIFPAN</sequence>
<dbReference type="Proteomes" id="UP001231109">
    <property type="component" value="Unassembled WGS sequence"/>
</dbReference>
<comment type="caution">
    <text evidence="2">The sequence shown here is derived from an EMBL/GenBank/DDBJ whole genome shotgun (WGS) entry which is preliminary data.</text>
</comment>
<name>A0ABT9I2Y4_9GAMM</name>
<feature type="signal peptide" evidence="1">
    <location>
        <begin position="1"/>
        <end position="21"/>
    </location>
</feature>
<evidence type="ECO:0000313" key="2">
    <source>
        <dbReference type="EMBL" id="MDP5137740.1"/>
    </source>
</evidence>
<organism evidence="2 3">
    <name type="scientific">Rheinheimera baltica</name>
    <dbReference type="NCBI Taxonomy" id="67576"/>
    <lineage>
        <taxon>Bacteria</taxon>
        <taxon>Pseudomonadati</taxon>
        <taxon>Pseudomonadota</taxon>
        <taxon>Gammaproteobacteria</taxon>
        <taxon>Chromatiales</taxon>
        <taxon>Chromatiaceae</taxon>
        <taxon>Rheinheimera</taxon>
    </lineage>
</organism>
<feature type="chain" id="PRO_5046706193" description="Orphan protein" evidence="1">
    <location>
        <begin position="22"/>
        <end position="168"/>
    </location>
</feature>
<gene>
    <name evidence="2" type="ORF">ORJ04_17435</name>
</gene>
<evidence type="ECO:0000313" key="3">
    <source>
        <dbReference type="Proteomes" id="UP001231109"/>
    </source>
</evidence>
<dbReference type="RefSeq" id="WP_027672210.1">
    <property type="nucleotide sequence ID" value="NZ_JAPJDZ010000064.1"/>
</dbReference>
<dbReference type="EMBL" id="JAPJDZ010000064">
    <property type="protein sequence ID" value="MDP5137740.1"/>
    <property type="molecule type" value="Genomic_DNA"/>
</dbReference>
<protein>
    <recommendedName>
        <fullName evidence="4">Orphan protein</fullName>
    </recommendedName>
</protein>